<keyword evidence="4" id="KW-0508">mRNA splicing</keyword>
<dbReference type="SMART" id="SM00320">
    <property type="entry name" value="WD40"/>
    <property type="match status" value="6"/>
</dbReference>
<dbReference type="PROSITE" id="PS50082">
    <property type="entry name" value="WD_REPEATS_2"/>
    <property type="match status" value="4"/>
</dbReference>
<feature type="compositionally biased region" description="Basic and acidic residues" evidence="8">
    <location>
        <begin position="97"/>
        <end position="109"/>
    </location>
</feature>
<feature type="compositionally biased region" description="Low complexity" evidence="8">
    <location>
        <begin position="746"/>
        <end position="763"/>
    </location>
</feature>
<dbReference type="InterPro" id="IPR020472">
    <property type="entry name" value="WD40_PAC1"/>
</dbReference>
<sequence>MRRAARPCNEPHLSDDCSTANKKRKVLSMNEYFSKRSSNVLIASLDSDSQNNEKLTTELMNGNQSNNTNLTETEIEELRDSFNKTTNLLAANAPKLDNIRDDNNNEKKQSLSSIKGFTKSNLESQQNGNSDKKLKGLWEEASDDDEEETVVKQKQTTVSKINNDGNDPVQRKKKQSLPTSSVSSKTKTTIQPKKGSIVTKTKLSPKKSIQSSTKNVPEKSQEQTKSLSTSDKQSEHLKHQQTISTTVRTSLPPPPRPSQLTASSSQSTLKKSSVIDNTSLQCLSSRRERTQMYSGKKTIRDHIPKLESLCLDTLKEHIDVISSRHFNLLPYELLQPIIELATPEQLKNIVYNNQNYADDIEPLWKRFCQIDFKSSEPDENESYFELYWRKHDEKEDLFQEVKSKLAQKFAHQDDTARKTKMADPKKLSNEYARKIRHHQSVTNGGGSQSQAINNIRMCIAAPSNMRNERMTTKRNGRPMLREGDTGDWIGSFIGHRSAVWSATLTGNAEFAATASADFTAKLFDALTGQELQTYPHNHIVRSVDFSKDNKSLLTASNEKLLKIFDINVPTEPLKIFTGHDAAVRRAIYMDTKRIVSASEDKTVKIWDIDSGECLSTINFTTSPNSLEVSRDGQSNLILTQGKNVEIYDGNSLQKRQSFEMPCRVNAASFHPSSKEFVCGGEDLLIYKYNYETGDLLESYKGHFGAIHCMAYSPDGELYASGSEDGTVRLWQNTVGRTYGLWRCEDTSTTNGDTPPGNNNSNNGNGNGNHEVKMEI</sequence>
<dbReference type="PROSITE" id="PS50294">
    <property type="entry name" value="WD_REPEATS_REGION"/>
    <property type="match status" value="2"/>
</dbReference>
<dbReference type="GO" id="GO:0006368">
    <property type="term" value="P:transcription elongation by RNA polymerase II"/>
    <property type="evidence" value="ECO:0007669"/>
    <property type="project" value="InterPro"/>
</dbReference>
<evidence type="ECO:0000256" key="4">
    <source>
        <dbReference type="ARBA" id="ARBA00023187"/>
    </source>
</evidence>
<dbReference type="InterPro" id="IPR015943">
    <property type="entry name" value="WD40/YVTN_repeat-like_dom_sf"/>
</dbReference>
<feature type="region of interest" description="Disordered" evidence="8">
    <location>
        <begin position="95"/>
        <end position="273"/>
    </location>
</feature>
<dbReference type="InterPro" id="IPR010684">
    <property type="entry name" value="RNA_pol_II_trans_fac_SIII_A"/>
</dbReference>
<dbReference type="Pfam" id="PF00400">
    <property type="entry name" value="WD40"/>
    <property type="match status" value="4"/>
</dbReference>
<evidence type="ECO:0000256" key="6">
    <source>
        <dbReference type="ARBA" id="ARBA00040390"/>
    </source>
</evidence>
<evidence type="ECO:0000313" key="11">
    <source>
        <dbReference type="Proteomes" id="UP000663829"/>
    </source>
</evidence>
<dbReference type="Pfam" id="PF06881">
    <property type="entry name" value="Elongin_A"/>
    <property type="match status" value="1"/>
</dbReference>
<dbReference type="Proteomes" id="UP000663829">
    <property type="component" value="Unassembled WGS sequence"/>
</dbReference>
<dbReference type="InterPro" id="IPR019775">
    <property type="entry name" value="WD40_repeat_CS"/>
</dbReference>
<dbReference type="Proteomes" id="UP000681722">
    <property type="component" value="Unassembled WGS sequence"/>
</dbReference>
<dbReference type="PANTHER" id="PTHR19877">
    <property type="entry name" value="EUKARYOTIC TRANSLATION INITIATION FACTOR 3 SUBUNIT I"/>
    <property type="match status" value="1"/>
</dbReference>
<dbReference type="GO" id="GO:0000387">
    <property type="term" value="P:spliceosomal snRNP assembly"/>
    <property type="evidence" value="ECO:0007669"/>
    <property type="project" value="TreeGrafter"/>
</dbReference>
<keyword evidence="11" id="KW-1185">Reference proteome</keyword>
<dbReference type="GO" id="GO:0070449">
    <property type="term" value="C:elongin complex"/>
    <property type="evidence" value="ECO:0007669"/>
    <property type="project" value="InterPro"/>
</dbReference>
<dbReference type="PROSITE" id="PS00678">
    <property type="entry name" value="WD_REPEATS_1"/>
    <property type="match status" value="1"/>
</dbReference>
<dbReference type="InterPro" id="IPR036322">
    <property type="entry name" value="WD40_repeat_dom_sf"/>
</dbReference>
<proteinExistence type="inferred from homology"/>
<dbReference type="Gene3D" id="6.10.250.3180">
    <property type="match status" value="1"/>
</dbReference>
<keyword evidence="3" id="KW-0677">Repeat</keyword>
<feature type="repeat" description="WD" evidence="7">
    <location>
        <begin position="492"/>
        <end position="533"/>
    </location>
</feature>
<reference evidence="9" key="1">
    <citation type="submission" date="2021-02" db="EMBL/GenBank/DDBJ databases">
        <authorList>
            <person name="Nowell W R."/>
        </authorList>
    </citation>
    <scope>NUCLEOTIDE SEQUENCE</scope>
</reference>
<feature type="compositionally biased region" description="Polar residues" evidence="8">
    <location>
        <begin position="198"/>
        <end position="215"/>
    </location>
</feature>
<dbReference type="InterPro" id="IPR001680">
    <property type="entry name" value="WD40_rpt"/>
</dbReference>
<accession>A0A814JW64</accession>
<feature type="compositionally biased region" description="Low complexity" evidence="8">
    <location>
        <begin position="258"/>
        <end position="272"/>
    </location>
</feature>
<feature type="repeat" description="WD" evidence="7">
    <location>
        <begin position="576"/>
        <end position="616"/>
    </location>
</feature>
<evidence type="ECO:0000256" key="5">
    <source>
        <dbReference type="ARBA" id="ARBA00038394"/>
    </source>
</evidence>
<evidence type="ECO:0000313" key="10">
    <source>
        <dbReference type="EMBL" id="CAF3813124.1"/>
    </source>
</evidence>
<evidence type="ECO:0000256" key="2">
    <source>
        <dbReference type="ARBA" id="ARBA00022664"/>
    </source>
</evidence>
<feature type="compositionally biased region" description="Low complexity" evidence="8">
    <location>
        <begin position="176"/>
        <end position="189"/>
    </location>
</feature>
<evidence type="ECO:0000256" key="3">
    <source>
        <dbReference type="ARBA" id="ARBA00022737"/>
    </source>
</evidence>
<dbReference type="AlphaFoldDB" id="A0A814JW64"/>
<comment type="caution">
    <text evidence="9">The sequence shown here is derived from an EMBL/GenBank/DDBJ whole genome shotgun (WGS) entry which is preliminary data.</text>
</comment>
<dbReference type="EMBL" id="CAJNOQ010004062">
    <property type="protein sequence ID" value="CAF1042990.1"/>
    <property type="molecule type" value="Genomic_DNA"/>
</dbReference>
<evidence type="ECO:0000256" key="8">
    <source>
        <dbReference type="SAM" id="MobiDB-lite"/>
    </source>
</evidence>
<feature type="repeat" description="WD" evidence="7">
    <location>
        <begin position="533"/>
        <end position="567"/>
    </location>
</feature>
<dbReference type="PRINTS" id="PR00320">
    <property type="entry name" value="GPROTEINBRPT"/>
</dbReference>
<feature type="compositionally biased region" description="Polar residues" evidence="8">
    <location>
        <begin position="110"/>
        <end position="129"/>
    </location>
</feature>
<organism evidence="9 11">
    <name type="scientific">Didymodactylos carnosus</name>
    <dbReference type="NCBI Taxonomy" id="1234261"/>
    <lineage>
        <taxon>Eukaryota</taxon>
        <taxon>Metazoa</taxon>
        <taxon>Spiralia</taxon>
        <taxon>Gnathifera</taxon>
        <taxon>Rotifera</taxon>
        <taxon>Eurotatoria</taxon>
        <taxon>Bdelloidea</taxon>
        <taxon>Philodinida</taxon>
        <taxon>Philodinidae</taxon>
        <taxon>Didymodactylos</taxon>
    </lineage>
</organism>
<dbReference type="EMBL" id="CAJOBC010004062">
    <property type="protein sequence ID" value="CAF3813124.1"/>
    <property type="molecule type" value="Genomic_DNA"/>
</dbReference>
<comment type="similarity">
    <text evidence="5">Belongs to the WD repeat STRAP family.</text>
</comment>
<name>A0A814JW64_9BILA</name>
<dbReference type="SUPFAM" id="SSF50978">
    <property type="entry name" value="WD40 repeat-like"/>
    <property type="match status" value="1"/>
</dbReference>
<dbReference type="CDD" id="cd00200">
    <property type="entry name" value="WD40"/>
    <property type="match status" value="1"/>
</dbReference>
<feature type="repeat" description="WD" evidence="7">
    <location>
        <begin position="699"/>
        <end position="731"/>
    </location>
</feature>
<evidence type="ECO:0000313" key="9">
    <source>
        <dbReference type="EMBL" id="CAF1042990.1"/>
    </source>
</evidence>
<feature type="compositionally biased region" description="Polar residues" evidence="8">
    <location>
        <begin position="240"/>
        <end position="249"/>
    </location>
</feature>
<gene>
    <name evidence="9" type="ORF">GPM918_LOCUS15878</name>
    <name evidence="10" type="ORF">SRO942_LOCUS15878</name>
</gene>
<keyword evidence="1 7" id="KW-0853">WD repeat</keyword>
<keyword evidence="2" id="KW-0507">mRNA processing</keyword>
<feature type="region of interest" description="Disordered" evidence="8">
    <location>
        <begin position="745"/>
        <end position="775"/>
    </location>
</feature>
<feature type="compositionally biased region" description="Polar residues" evidence="8">
    <location>
        <begin position="152"/>
        <end position="165"/>
    </location>
</feature>
<dbReference type="GO" id="GO:0032797">
    <property type="term" value="C:SMN complex"/>
    <property type="evidence" value="ECO:0007669"/>
    <property type="project" value="TreeGrafter"/>
</dbReference>
<evidence type="ECO:0000256" key="1">
    <source>
        <dbReference type="ARBA" id="ARBA00022574"/>
    </source>
</evidence>
<dbReference type="GO" id="GO:0003723">
    <property type="term" value="F:RNA binding"/>
    <property type="evidence" value="ECO:0007669"/>
    <property type="project" value="TreeGrafter"/>
</dbReference>
<dbReference type="PANTHER" id="PTHR19877:SF13">
    <property type="entry name" value="SERINE-THREONINE KINASE RECEPTOR-ASSOCIATED PROTEIN"/>
    <property type="match status" value="1"/>
</dbReference>
<dbReference type="OrthoDB" id="200206at2759"/>
<dbReference type="Gene3D" id="2.130.10.10">
    <property type="entry name" value="YVTN repeat-like/Quinoprotein amine dehydrogenase"/>
    <property type="match status" value="2"/>
</dbReference>
<evidence type="ECO:0000256" key="7">
    <source>
        <dbReference type="PROSITE-ProRule" id="PRU00221"/>
    </source>
</evidence>
<protein>
    <recommendedName>
        <fullName evidence="6">Serine-threonine kinase receptor-associated protein</fullName>
    </recommendedName>
</protein>